<keyword evidence="1" id="KW-0812">Transmembrane</keyword>
<comment type="caution">
    <text evidence="4">The sequence shown here is derived from an EMBL/GenBank/DDBJ whole genome shotgun (WGS) entry which is preliminary data.</text>
</comment>
<dbReference type="Proteomes" id="UP000718564">
    <property type="component" value="Unassembled WGS sequence"/>
</dbReference>
<name>A0ABX1PG79_9CYAN</name>
<dbReference type="SMART" id="SM00065">
    <property type="entry name" value="GAF"/>
    <property type="match status" value="1"/>
</dbReference>
<dbReference type="PROSITE" id="PS50046">
    <property type="entry name" value="PHYTOCHROME_2"/>
    <property type="match status" value="1"/>
</dbReference>
<dbReference type="PROSITE" id="PS50885">
    <property type="entry name" value="HAMP"/>
    <property type="match status" value="2"/>
</dbReference>
<dbReference type="RefSeq" id="WP_169157685.1">
    <property type="nucleotide sequence ID" value="NZ_CAWPJE010000267.1"/>
</dbReference>
<dbReference type="SUPFAM" id="SSF55781">
    <property type="entry name" value="GAF domain-like"/>
    <property type="match status" value="1"/>
</dbReference>
<feature type="domain" description="Phytochrome chromophore attachment site" evidence="2">
    <location>
        <begin position="465"/>
        <end position="601"/>
    </location>
</feature>
<dbReference type="Gene3D" id="6.10.340.10">
    <property type="match status" value="1"/>
</dbReference>
<dbReference type="CDD" id="cd06225">
    <property type="entry name" value="HAMP"/>
    <property type="match status" value="1"/>
</dbReference>
<dbReference type="Pfam" id="PF00672">
    <property type="entry name" value="HAMP"/>
    <property type="match status" value="1"/>
</dbReference>
<dbReference type="PANTHER" id="PTHR32089">
    <property type="entry name" value="METHYL-ACCEPTING CHEMOTAXIS PROTEIN MCPB"/>
    <property type="match status" value="1"/>
</dbReference>
<dbReference type="InterPro" id="IPR016132">
    <property type="entry name" value="Phyto_chromo_attachment"/>
</dbReference>
<sequence>MTKNNRISYPVAETKITTDRKVVTSLSQWFYNLPISRKQLIALIASELVSILGIGIGATLIITNGLRTQLFEQAKSEVAVLDTNYNIKINQMGFGFRGQSDNTAIIKASVIYDSMKTISPDLKAEVKRILENEIKARQIEYATLVGKDFKIIVNANSDREGDVFNPNNLVSEVFKNPKQIKASRIVSWSEINKESPPLPNTFSNHDALIRYTVTPVRDQNTKAVVGALISGDIVNGKQPIVKNTLEATGGGYSAVYLRKSTGEFALATSVAQGESKDFNQALSNVELPKKETESLLKEAASSTEGTVVTRRMVVGNETYTIAAKAVPNKIVEEADGLSAVFDGQSSAILVRGTPEKFFNHLLLQSLLEQTLTIVVALIIIAIWAVILRRTIIKPIENLQQAAQKFAAGDRSSRAEIFATDEVGQLAINFNIMAERTLEQIRYQEDETKLALQLNEITTAMRESLDTEKILKAAVSSTRKAIRAERVLFYRLDENYQGTVIAKSVNYEGSATLRTSITEPFHPEEHFQNYKTSEVKVVENIYEADLSQQYLKQLESFAVKAYLLAPIFLNKKLYGLLIVHECSDYRKWQDIEITLFKQVAIQVGYALEQSELLQHVEQSCQIAETASIQERQQKEALQMQLLKLLSEVEGAARGDLTVRAEVKQGEIGTVADFFNCIVESLRLIVSKVQVSALQVNQAIWTNSEAIGELANSALIQAQEINRTLDAVDHMSQSIQ</sequence>
<dbReference type="EMBL" id="QMEB01000266">
    <property type="protein sequence ID" value="NMG22490.1"/>
    <property type="molecule type" value="Genomic_DNA"/>
</dbReference>
<feature type="transmembrane region" description="Helical" evidence="1">
    <location>
        <begin position="366"/>
        <end position="387"/>
    </location>
</feature>
<proteinExistence type="predicted"/>
<feature type="domain" description="HAMP" evidence="3">
    <location>
        <begin position="389"/>
        <end position="441"/>
    </location>
</feature>
<evidence type="ECO:0000256" key="1">
    <source>
        <dbReference type="SAM" id="Phobius"/>
    </source>
</evidence>
<evidence type="ECO:0000259" key="3">
    <source>
        <dbReference type="PROSITE" id="PS50885"/>
    </source>
</evidence>
<evidence type="ECO:0000259" key="2">
    <source>
        <dbReference type="PROSITE" id="PS50046"/>
    </source>
</evidence>
<feature type="transmembrane region" description="Helical" evidence="1">
    <location>
        <begin position="40"/>
        <end position="62"/>
    </location>
</feature>
<dbReference type="SUPFAM" id="SSF158472">
    <property type="entry name" value="HAMP domain-like"/>
    <property type="match status" value="1"/>
</dbReference>
<keyword evidence="5" id="KW-1185">Reference proteome</keyword>
<evidence type="ECO:0000313" key="5">
    <source>
        <dbReference type="Proteomes" id="UP000718564"/>
    </source>
</evidence>
<reference evidence="4 5" key="1">
    <citation type="submission" date="2018-06" db="EMBL/GenBank/DDBJ databases">
        <title>Comparative genomics of Brasilonema spp. strains.</title>
        <authorList>
            <person name="Alvarenga D.O."/>
            <person name="Fiore M.F."/>
            <person name="Varani A.M."/>
        </authorList>
    </citation>
    <scope>NUCLEOTIDE SEQUENCE [LARGE SCALE GENOMIC DNA]</scope>
    <source>
        <strain evidence="4 5">SPC951</strain>
    </source>
</reference>
<keyword evidence="1" id="KW-0472">Membrane</keyword>
<dbReference type="InterPro" id="IPR003018">
    <property type="entry name" value="GAF"/>
</dbReference>
<accession>A0ABX1PG79</accession>
<keyword evidence="1" id="KW-1133">Transmembrane helix</keyword>
<gene>
    <name evidence="4" type="ORF">DP116_24790</name>
</gene>
<dbReference type="InterPro" id="IPR029016">
    <property type="entry name" value="GAF-like_dom_sf"/>
</dbReference>
<feature type="non-terminal residue" evidence="4">
    <location>
        <position position="734"/>
    </location>
</feature>
<dbReference type="Gene3D" id="1.10.287.950">
    <property type="entry name" value="Methyl-accepting chemotaxis protein"/>
    <property type="match status" value="1"/>
</dbReference>
<dbReference type="Gene3D" id="3.30.450.40">
    <property type="match status" value="1"/>
</dbReference>
<evidence type="ECO:0000313" key="4">
    <source>
        <dbReference type="EMBL" id="NMG22490.1"/>
    </source>
</evidence>
<organism evidence="4 5">
    <name type="scientific">Brasilonema bromeliae SPC951</name>
    <dbReference type="NCBI Taxonomy" id="385972"/>
    <lineage>
        <taxon>Bacteria</taxon>
        <taxon>Bacillati</taxon>
        <taxon>Cyanobacteriota</taxon>
        <taxon>Cyanophyceae</taxon>
        <taxon>Nostocales</taxon>
        <taxon>Scytonemataceae</taxon>
        <taxon>Brasilonema</taxon>
        <taxon>Bromeliae group (in: Brasilonema)</taxon>
    </lineage>
</organism>
<dbReference type="PANTHER" id="PTHR32089:SF114">
    <property type="entry name" value="METHYL-ACCEPTING CHEMOTAXIS PROTEIN MCPB"/>
    <property type="match status" value="1"/>
</dbReference>
<dbReference type="InterPro" id="IPR003660">
    <property type="entry name" value="HAMP_dom"/>
</dbReference>
<dbReference type="SMART" id="SM00304">
    <property type="entry name" value="HAMP"/>
    <property type="match status" value="2"/>
</dbReference>
<feature type="domain" description="HAMP" evidence="3">
    <location>
        <begin position="634"/>
        <end position="685"/>
    </location>
</feature>
<protein>
    <submittedName>
        <fullName evidence="4">Chemotaxis protein</fullName>
    </submittedName>
</protein>
<dbReference type="Pfam" id="PF01590">
    <property type="entry name" value="GAF"/>
    <property type="match status" value="1"/>
</dbReference>